<keyword evidence="8 10" id="KW-0472">Membrane</keyword>
<organism evidence="13 14">
    <name type="scientific">Microbacterium thalassium</name>
    <dbReference type="NCBI Taxonomy" id="362649"/>
    <lineage>
        <taxon>Bacteria</taxon>
        <taxon>Bacillati</taxon>
        <taxon>Actinomycetota</taxon>
        <taxon>Actinomycetes</taxon>
        <taxon>Micrococcales</taxon>
        <taxon>Microbacteriaceae</taxon>
        <taxon>Microbacterium</taxon>
    </lineage>
</organism>
<gene>
    <name evidence="13" type="ORF">HD594_002771</name>
</gene>
<feature type="domain" description="Protein O-mannosyl-transferase C-terminal four TM" evidence="12">
    <location>
        <begin position="337"/>
        <end position="529"/>
    </location>
</feature>
<dbReference type="Proteomes" id="UP000537775">
    <property type="component" value="Unassembled WGS sequence"/>
</dbReference>
<evidence type="ECO:0000313" key="13">
    <source>
        <dbReference type="EMBL" id="MBB6392458.1"/>
    </source>
</evidence>
<dbReference type="PANTHER" id="PTHR10050:SF46">
    <property type="entry name" value="PROTEIN O-MANNOSYL-TRANSFERASE 2"/>
    <property type="match status" value="1"/>
</dbReference>
<evidence type="ECO:0000256" key="3">
    <source>
        <dbReference type="ARBA" id="ARBA00007222"/>
    </source>
</evidence>
<feature type="transmembrane region" description="Helical" evidence="10">
    <location>
        <begin position="430"/>
        <end position="446"/>
    </location>
</feature>
<name>A0A7X0FRN5_9MICO</name>
<feature type="transmembrane region" description="Helical" evidence="10">
    <location>
        <begin position="37"/>
        <end position="55"/>
    </location>
</feature>
<feature type="transmembrane region" description="Helical" evidence="10">
    <location>
        <begin position="253"/>
        <end position="270"/>
    </location>
</feature>
<evidence type="ECO:0000256" key="4">
    <source>
        <dbReference type="ARBA" id="ARBA00022676"/>
    </source>
</evidence>
<feature type="transmembrane region" description="Helical" evidence="10">
    <location>
        <begin position="182"/>
        <end position="200"/>
    </location>
</feature>
<dbReference type="EC" id="2.4.1.-" evidence="10"/>
<accession>A0A7X0FRN5</accession>
<keyword evidence="7 10" id="KW-1133">Transmembrane helix</keyword>
<keyword evidence="14" id="KW-1185">Reference proteome</keyword>
<dbReference type="InterPro" id="IPR003342">
    <property type="entry name" value="ArnT-like_N"/>
</dbReference>
<comment type="subcellular location">
    <subcellularLocation>
        <location evidence="10">Cell membrane</location>
    </subcellularLocation>
    <subcellularLocation>
        <location evidence="1">Endomembrane system</location>
        <topology evidence="1">Multi-pass membrane protein</topology>
    </subcellularLocation>
</comment>
<comment type="similarity">
    <text evidence="3 10">Belongs to the glycosyltransferase 39 family.</text>
</comment>
<evidence type="ECO:0000256" key="1">
    <source>
        <dbReference type="ARBA" id="ARBA00004127"/>
    </source>
</evidence>
<dbReference type="EMBL" id="JACHML010000001">
    <property type="protein sequence ID" value="MBB6392458.1"/>
    <property type="molecule type" value="Genomic_DNA"/>
</dbReference>
<feature type="transmembrane region" description="Helical" evidence="10">
    <location>
        <begin position="291"/>
        <end position="311"/>
    </location>
</feature>
<evidence type="ECO:0000256" key="5">
    <source>
        <dbReference type="ARBA" id="ARBA00022679"/>
    </source>
</evidence>
<evidence type="ECO:0000256" key="7">
    <source>
        <dbReference type="ARBA" id="ARBA00022989"/>
    </source>
</evidence>
<feature type="transmembrane region" description="Helical" evidence="10">
    <location>
        <begin position="491"/>
        <end position="509"/>
    </location>
</feature>
<dbReference type="InterPro" id="IPR027005">
    <property type="entry name" value="PMT-like"/>
</dbReference>
<keyword evidence="4 10" id="KW-0328">Glycosyltransferase</keyword>
<feature type="transmembrane region" description="Helical" evidence="10">
    <location>
        <begin position="158"/>
        <end position="176"/>
    </location>
</feature>
<evidence type="ECO:0000313" key="14">
    <source>
        <dbReference type="Proteomes" id="UP000537775"/>
    </source>
</evidence>
<dbReference type="Pfam" id="PF16192">
    <property type="entry name" value="PMT_4TMC"/>
    <property type="match status" value="1"/>
</dbReference>
<feature type="transmembrane region" description="Helical" evidence="10">
    <location>
        <begin position="452"/>
        <end position="471"/>
    </location>
</feature>
<dbReference type="GO" id="GO:0004169">
    <property type="term" value="F:dolichyl-phosphate-mannose-protein mannosyltransferase activity"/>
    <property type="evidence" value="ECO:0007669"/>
    <property type="project" value="UniProtKB-UniRule"/>
</dbReference>
<feature type="transmembrane region" description="Helical" evidence="10">
    <location>
        <begin position="130"/>
        <end position="151"/>
    </location>
</feature>
<feature type="domain" description="ArnT-like N-terminal" evidence="11">
    <location>
        <begin position="41"/>
        <end position="199"/>
    </location>
</feature>
<dbReference type="RefSeq" id="WP_184751520.1">
    <property type="nucleotide sequence ID" value="NZ_BAAAJR010000001.1"/>
</dbReference>
<dbReference type="PANTHER" id="PTHR10050">
    <property type="entry name" value="DOLICHYL-PHOSPHATE-MANNOSE--PROTEIN MANNOSYLTRANSFERASE"/>
    <property type="match status" value="1"/>
</dbReference>
<keyword evidence="10" id="KW-1003">Cell membrane</keyword>
<evidence type="ECO:0000256" key="6">
    <source>
        <dbReference type="ARBA" id="ARBA00022692"/>
    </source>
</evidence>
<dbReference type="GO" id="GO:0012505">
    <property type="term" value="C:endomembrane system"/>
    <property type="evidence" value="ECO:0007669"/>
    <property type="project" value="UniProtKB-SubCell"/>
</dbReference>
<evidence type="ECO:0000259" key="12">
    <source>
        <dbReference type="Pfam" id="PF16192"/>
    </source>
</evidence>
<feature type="transmembrane region" description="Helical" evidence="10">
    <location>
        <begin position="405"/>
        <end position="423"/>
    </location>
</feature>
<keyword evidence="5 10" id="KW-0808">Transferase</keyword>
<dbReference type="Pfam" id="PF02366">
    <property type="entry name" value="PMT"/>
    <property type="match status" value="1"/>
</dbReference>
<dbReference type="AlphaFoldDB" id="A0A7X0FRN5"/>
<dbReference type="GO" id="GO:0005886">
    <property type="term" value="C:plasma membrane"/>
    <property type="evidence" value="ECO:0007669"/>
    <property type="project" value="UniProtKB-SubCell"/>
</dbReference>
<protein>
    <recommendedName>
        <fullName evidence="9 10">Polyprenol-phosphate-mannose--protein mannosyltransferase</fullName>
        <ecNumber evidence="10">2.4.1.-</ecNumber>
    </recommendedName>
</protein>
<keyword evidence="6 10" id="KW-0812">Transmembrane</keyword>
<evidence type="ECO:0000256" key="10">
    <source>
        <dbReference type="RuleBase" id="RU367007"/>
    </source>
</evidence>
<evidence type="ECO:0000256" key="8">
    <source>
        <dbReference type="ARBA" id="ARBA00023136"/>
    </source>
</evidence>
<evidence type="ECO:0000256" key="9">
    <source>
        <dbReference type="ARBA" id="ARBA00093617"/>
    </source>
</evidence>
<comment type="pathway">
    <text evidence="2 10">Protein modification; protein glycosylation.</text>
</comment>
<sequence length="531" mass="58812">MTTTAEPLLPRARRSLFDRWQDLLAADPRVRTLYDRLAPVLVVLLAAALRFWNLANPHDAMNQFDETYYVKDAWTLTQLGYEGSWPDGNDAFLAGDANSFSAEPGFVIHPPLGKWLIALGMLAFGPETGWGWRFTTALAGTASVLVLMLIARRMTGSTNVAVLAGFFLAIDGLSIAMSRLALLDGMLTFWVLLAVLFVVIDRERTMERIAVTVGARFAGDTGPVWGPILWNRPWIVAAGAALGAATAVKWSGVWVLAGLGVYLVVTDALARRRAGVLVWPTDAVRQGAVTFVLLVPVAFVVYLASWTGWLVTDGGYDRHVADANPATGLFAWVPLSLQSLWQHHITMFNSASNIVGGHPYSSPAWQWPLLLRPTGMYYRFIAEGEAGCDAAGGCSQSISSMPNPLLWWAGVAAVLYLVYRFVVRRDWRDALVLTAIGVTYGPWLLYPDRTIFQFYTVLMMPFMMLALVFALRDIAGPRGADDYRRLTGQRLVWVFLGVVVALSVFWYPLVSAMQITYEYWFVHTWMPGWGA</sequence>
<reference evidence="13 14" key="1">
    <citation type="submission" date="2020-08" db="EMBL/GenBank/DDBJ databases">
        <title>Sequencing the genomes of 1000 actinobacteria strains.</title>
        <authorList>
            <person name="Klenk H.-P."/>
        </authorList>
    </citation>
    <scope>NUCLEOTIDE SEQUENCE [LARGE SCALE GENOMIC DNA]</scope>
    <source>
        <strain evidence="13 14">DSM 12511</strain>
    </source>
</reference>
<evidence type="ECO:0000256" key="2">
    <source>
        <dbReference type="ARBA" id="ARBA00004922"/>
    </source>
</evidence>
<proteinExistence type="inferred from homology"/>
<comment type="function">
    <text evidence="10">Protein O-mannosyltransferase that catalyzes the transfer of a single mannose residue from a polyprenol phospho-mannosyl lipidic donor to the hydroxyl group of selected serine and threonine residues in acceptor proteins.</text>
</comment>
<comment type="caution">
    <text evidence="13">The sequence shown here is derived from an EMBL/GenBank/DDBJ whole genome shotgun (WGS) entry which is preliminary data.</text>
</comment>
<dbReference type="InterPro" id="IPR032421">
    <property type="entry name" value="PMT_4TMC"/>
</dbReference>
<dbReference type="UniPathway" id="UPA00378"/>
<evidence type="ECO:0000259" key="11">
    <source>
        <dbReference type="Pfam" id="PF02366"/>
    </source>
</evidence>